<name>A0ABV9LRT7_9ALTE</name>
<reference evidence="4" key="1">
    <citation type="journal article" date="2019" name="Int. J. Syst. Evol. Microbiol.">
        <title>The Global Catalogue of Microorganisms (GCM) 10K type strain sequencing project: providing services to taxonomists for standard genome sequencing and annotation.</title>
        <authorList>
            <consortium name="The Broad Institute Genomics Platform"/>
            <consortium name="The Broad Institute Genome Sequencing Center for Infectious Disease"/>
            <person name="Wu L."/>
            <person name="Ma J."/>
        </authorList>
    </citation>
    <scope>NUCLEOTIDE SEQUENCE [LARGE SCALE GENOMIC DNA]</scope>
    <source>
        <strain evidence="4">KACC 12507</strain>
    </source>
</reference>
<dbReference type="Gene3D" id="3.40.50.1820">
    <property type="entry name" value="alpha/beta hydrolase"/>
    <property type="match status" value="1"/>
</dbReference>
<dbReference type="PANTHER" id="PTHR46118">
    <property type="entry name" value="PROTEIN ABHD11"/>
    <property type="match status" value="1"/>
</dbReference>
<dbReference type="RefSeq" id="WP_382405971.1">
    <property type="nucleotide sequence ID" value="NZ_JBHSGU010000002.1"/>
</dbReference>
<dbReference type="GO" id="GO:0016787">
    <property type="term" value="F:hydrolase activity"/>
    <property type="evidence" value="ECO:0007669"/>
    <property type="project" value="UniProtKB-KW"/>
</dbReference>
<feature type="domain" description="AB hydrolase-1" evidence="2">
    <location>
        <begin position="42"/>
        <end position="277"/>
    </location>
</feature>
<proteinExistence type="predicted"/>
<dbReference type="PANTHER" id="PTHR46118:SF4">
    <property type="entry name" value="PROTEIN ABHD11"/>
    <property type="match status" value="1"/>
</dbReference>
<protein>
    <submittedName>
        <fullName evidence="3">Alpha/beta fold hydrolase</fullName>
    </submittedName>
</protein>
<dbReference type="Proteomes" id="UP001595897">
    <property type="component" value="Unassembled WGS sequence"/>
</dbReference>
<dbReference type="InterPro" id="IPR029058">
    <property type="entry name" value="AB_hydrolase_fold"/>
</dbReference>
<comment type="caution">
    <text evidence="3">The sequence shown here is derived from an EMBL/GenBank/DDBJ whole genome shotgun (WGS) entry which is preliminary data.</text>
</comment>
<dbReference type="EMBL" id="JBHSGU010000002">
    <property type="protein sequence ID" value="MFC4699217.1"/>
    <property type="molecule type" value="Genomic_DNA"/>
</dbReference>
<organism evidence="3 4">
    <name type="scientific">Glaciecola siphonariae</name>
    <dbReference type="NCBI Taxonomy" id="521012"/>
    <lineage>
        <taxon>Bacteria</taxon>
        <taxon>Pseudomonadati</taxon>
        <taxon>Pseudomonadota</taxon>
        <taxon>Gammaproteobacteria</taxon>
        <taxon>Alteromonadales</taxon>
        <taxon>Alteromonadaceae</taxon>
        <taxon>Glaciecola</taxon>
    </lineage>
</organism>
<evidence type="ECO:0000313" key="3">
    <source>
        <dbReference type="EMBL" id="MFC4699217.1"/>
    </source>
</evidence>
<dbReference type="SUPFAM" id="SSF53474">
    <property type="entry name" value="alpha/beta-Hydrolases"/>
    <property type="match status" value="1"/>
</dbReference>
<gene>
    <name evidence="3" type="ORF">ACFO4O_03480</name>
</gene>
<dbReference type="Pfam" id="PF12697">
    <property type="entry name" value="Abhydrolase_6"/>
    <property type="match status" value="1"/>
</dbReference>
<evidence type="ECO:0000256" key="1">
    <source>
        <dbReference type="ARBA" id="ARBA00022801"/>
    </source>
</evidence>
<dbReference type="InterPro" id="IPR000073">
    <property type="entry name" value="AB_hydrolase_1"/>
</dbReference>
<keyword evidence="1 3" id="KW-0378">Hydrolase</keyword>
<keyword evidence="4" id="KW-1185">Reference proteome</keyword>
<accession>A0ABV9LRT7</accession>
<sequence>MTNMHTISVPSDGTSAQGLFYQVHGPTLQSANDTVGSSLPALVLIHGLFGNSDNLSVIRRAFEHERIVISIDLPNHGKSLRTELFSFDDCASHITQLLRELAAPLQIASYVLVGHSLGGKVSMLVAKHAAELISKLVIMDIAPIEYSARHHNVFNGLNNVDLSLISSRSEAKTQLAEYVQDPGTQAFLLKSLFQDANGQWQWRFNLPLIVRDYALLSAWPLTGLCYAGPTLFIKGAESDYILPKHQATIVEQFPNASAKIVQAGHWLHAQKPQVVNALITKFLRGE</sequence>
<evidence type="ECO:0000259" key="2">
    <source>
        <dbReference type="Pfam" id="PF12697"/>
    </source>
</evidence>
<evidence type="ECO:0000313" key="4">
    <source>
        <dbReference type="Proteomes" id="UP001595897"/>
    </source>
</evidence>